<dbReference type="EMBL" id="AVOT02125280">
    <property type="protein sequence ID" value="MBW0586886.1"/>
    <property type="molecule type" value="Genomic_DNA"/>
</dbReference>
<proteinExistence type="predicted"/>
<reference evidence="1" key="1">
    <citation type="submission" date="2021-03" db="EMBL/GenBank/DDBJ databases">
        <title>Draft genome sequence of rust myrtle Austropuccinia psidii MF-1, a brazilian biotype.</title>
        <authorList>
            <person name="Quecine M.C."/>
            <person name="Pachon D.M.R."/>
            <person name="Bonatelli M.L."/>
            <person name="Correr F.H."/>
            <person name="Franceschini L.M."/>
            <person name="Leite T.F."/>
            <person name="Margarido G.R.A."/>
            <person name="Almeida C.A."/>
            <person name="Ferrarezi J.A."/>
            <person name="Labate C.A."/>
        </authorList>
    </citation>
    <scope>NUCLEOTIDE SEQUENCE</scope>
    <source>
        <strain evidence="1">MF-1</strain>
    </source>
</reference>
<dbReference type="Proteomes" id="UP000765509">
    <property type="component" value="Unassembled WGS sequence"/>
</dbReference>
<comment type="caution">
    <text evidence="1">The sequence shown here is derived from an EMBL/GenBank/DDBJ whole genome shotgun (WGS) entry which is preliminary data.</text>
</comment>
<keyword evidence="2" id="KW-1185">Reference proteome</keyword>
<dbReference type="AlphaFoldDB" id="A0A9Q3KVD1"/>
<accession>A0A9Q3KVD1</accession>
<sequence>MVHGPWGLLEAPGPHCAGDPGIPWDQKMAHGPKISPTWPGPIEEVQDHQDPGLPKIAGEALVMSSKPTELTESSPSAAPPSVLCGSGVFSRLSSPSMASSAHFDPSQIYDGYRACHYCFIGKKPCRRTGMSSSNVRRYLWSRKDGPFGKEFPVFETPTPDGISRFPQ</sequence>
<feature type="non-terminal residue" evidence="1">
    <location>
        <position position="167"/>
    </location>
</feature>
<name>A0A9Q3KVD1_9BASI</name>
<protein>
    <submittedName>
        <fullName evidence="1">Uncharacterized protein</fullName>
    </submittedName>
</protein>
<evidence type="ECO:0000313" key="1">
    <source>
        <dbReference type="EMBL" id="MBW0586886.1"/>
    </source>
</evidence>
<organism evidence="1 2">
    <name type="scientific">Austropuccinia psidii MF-1</name>
    <dbReference type="NCBI Taxonomy" id="1389203"/>
    <lineage>
        <taxon>Eukaryota</taxon>
        <taxon>Fungi</taxon>
        <taxon>Dikarya</taxon>
        <taxon>Basidiomycota</taxon>
        <taxon>Pucciniomycotina</taxon>
        <taxon>Pucciniomycetes</taxon>
        <taxon>Pucciniales</taxon>
        <taxon>Sphaerophragmiaceae</taxon>
        <taxon>Austropuccinia</taxon>
    </lineage>
</organism>
<evidence type="ECO:0000313" key="2">
    <source>
        <dbReference type="Proteomes" id="UP000765509"/>
    </source>
</evidence>
<gene>
    <name evidence="1" type="ORF">O181_126601</name>
</gene>